<accession>A0A392RHG6</accession>
<organism evidence="1 2">
    <name type="scientific">Trifolium medium</name>
    <dbReference type="NCBI Taxonomy" id="97028"/>
    <lineage>
        <taxon>Eukaryota</taxon>
        <taxon>Viridiplantae</taxon>
        <taxon>Streptophyta</taxon>
        <taxon>Embryophyta</taxon>
        <taxon>Tracheophyta</taxon>
        <taxon>Spermatophyta</taxon>
        <taxon>Magnoliopsida</taxon>
        <taxon>eudicotyledons</taxon>
        <taxon>Gunneridae</taxon>
        <taxon>Pentapetalae</taxon>
        <taxon>rosids</taxon>
        <taxon>fabids</taxon>
        <taxon>Fabales</taxon>
        <taxon>Fabaceae</taxon>
        <taxon>Papilionoideae</taxon>
        <taxon>50 kb inversion clade</taxon>
        <taxon>NPAAA clade</taxon>
        <taxon>Hologalegina</taxon>
        <taxon>IRL clade</taxon>
        <taxon>Trifolieae</taxon>
        <taxon>Trifolium</taxon>
    </lineage>
</organism>
<proteinExistence type="predicted"/>
<evidence type="ECO:0000313" key="2">
    <source>
        <dbReference type="Proteomes" id="UP000265520"/>
    </source>
</evidence>
<dbReference type="AlphaFoldDB" id="A0A392RHG6"/>
<dbReference type="Proteomes" id="UP000265520">
    <property type="component" value="Unassembled WGS sequence"/>
</dbReference>
<evidence type="ECO:0000313" key="1">
    <source>
        <dbReference type="EMBL" id="MCI36048.1"/>
    </source>
</evidence>
<protein>
    <submittedName>
        <fullName evidence="1">Uncharacterized protein</fullName>
    </submittedName>
</protein>
<name>A0A392RHG6_9FABA</name>
<dbReference type="EMBL" id="LXQA010229847">
    <property type="protein sequence ID" value="MCI36048.1"/>
    <property type="molecule type" value="Genomic_DNA"/>
</dbReference>
<keyword evidence="2" id="KW-1185">Reference proteome</keyword>
<reference evidence="1 2" key="1">
    <citation type="journal article" date="2018" name="Front. Plant Sci.">
        <title>Red Clover (Trifolium pratense) and Zigzag Clover (T. medium) - A Picture of Genomic Similarities and Differences.</title>
        <authorList>
            <person name="Dluhosova J."/>
            <person name="Istvanek J."/>
            <person name="Nedelnik J."/>
            <person name="Repkova J."/>
        </authorList>
    </citation>
    <scope>NUCLEOTIDE SEQUENCE [LARGE SCALE GENOMIC DNA]</scope>
    <source>
        <strain evidence="2">cv. 10/8</strain>
        <tissue evidence="1">Leaf</tissue>
    </source>
</reference>
<sequence>MRLPGSQEKKKNGLIAVNCAQLRSAEPGAGKEQMEWEVLPSAPGVGIAELGAGVGICTYKLEMQSQN</sequence>
<comment type="caution">
    <text evidence="1">The sequence shown here is derived from an EMBL/GenBank/DDBJ whole genome shotgun (WGS) entry which is preliminary data.</text>
</comment>